<dbReference type="Pfam" id="PF16199">
    <property type="entry name" value="Radical_SAM_C"/>
    <property type="match status" value="1"/>
</dbReference>
<dbReference type="AlphaFoldDB" id="F3YW94"/>
<dbReference type="PANTHER" id="PTHR43409:SF16">
    <property type="entry name" value="SLR0320 PROTEIN"/>
    <property type="match status" value="1"/>
</dbReference>
<dbReference type="KEGG" id="daf:Desaf_0846"/>
<evidence type="ECO:0000256" key="3">
    <source>
        <dbReference type="ARBA" id="ARBA00022723"/>
    </source>
</evidence>
<dbReference type="PANTHER" id="PTHR43409">
    <property type="entry name" value="ANAEROBIC MAGNESIUM-PROTOPORPHYRIN IX MONOMETHYL ESTER CYCLASE-RELATED"/>
    <property type="match status" value="1"/>
</dbReference>
<proteinExistence type="predicted"/>
<accession>F3YW94</accession>
<dbReference type="InterPro" id="IPR006638">
    <property type="entry name" value="Elp3/MiaA/NifB-like_rSAM"/>
</dbReference>
<comment type="cofactor">
    <cofactor evidence="1">
        <name>[4Fe-4S] cluster</name>
        <dbReference type="ChEBI" id="CHEBI:49883"/>
    </cofactor>
</comment>
<dbReference type="RefSeq" id="WP_014259018.1">
    <property type="nucleotide sequence ID" value="NC_016629.1"/>
</dbReference>
<dbReference type="InterPro" id="IPR058240">
    <property type="entry name" value="rSAM_sf"/>
</dbReference>
<evidence type="ECO:0000256" key="4">
    <source>
        <dbReference type="ARBA" id="ARBA00023004"/>
    </source>
</evidence>
<gene>
    <name evidence="7" type="ORF">Desaf_0846</name>
</gene>
<dbReference type="GO" id="GO:0046872">
    <property type="term" value="F:metal ion binding"/>
    <property type="evidence" value="ECO:0007669"/>
    <property type="project" value="UniProtKB-KW"/>
</dbReference>
<dbReference type="HOGENOM" id="CLU_057482_1_0_7"/>
<evidence type="ECO:0000313" key="7">
    <source>
        <dbReference type="EMBL" id="EGJ49197.1"/>
    </source>
</evidence>
<dbReference type="PROSITE" id="PS51918">
    <property type="entry name" value="RADICAL_SAM"/>
    <property type="match status" value="1"/>
</dbReference>
<name>F3YW94_DESAF</name>
<evidence type="ECO:0000259" key="6">
    <source>
        <dbReference type="PROSITE" id="PS51918"/>
    </source>
</evidence>
<dbReference type="EMBL" id="CP003221">
    <property type="protein sequence ID" value="EGJ49197.1"/>
    <property type="molecule type" value="Genomic_DNA"/>
</dbReference>
<dbReference type="SFLD" id="SFLDG01086">
    <property type="entry name" value="elongater_protein-like"/>
    <property type="match status" value="1"/>
</dbReference>
<dbReference type="SFLD" id="SFLDS00029">
    <property type="entry name" value="Radical_SAM"/>
    <property type="match status" value="1"/>
</dbReference>
<protein>
    <submittedName>
        <fullName evidence="7">Radical SAM domain protein</fullName>
    </submittedName>
</protein>
<dbReference type="Gene3D" id="3.20.20.70">
    <property type="entry name" value="Aldolase class I"/>
    <property type="match status" value="1"/>
</dbReference>
<feature type="domain" description="Radical SAM core" evidence="6">
    <location>
        <begin position="17"/>
        <end position="253"/>
    </location>
</feature>
<dbReference type="Proteomes" id="UP000007844">
    <property type="component" value="Chromosome"/>
</dbReference>
<sequence>MPRLIAFRHPRPRRGSATRRILPVFLPQHGCPGRCRFCSQRLQTGLDRKPLAEHHAQLAAELDRLYRTGSQPLEIGFYGATFTALPEPWPERFVALAASYMKQGLIARIRCSTRPDACDFSLLSRLRDLGLELVEIGVQTFDAEALARSGRGHGPAEALAGCRAVSEASLALGLHLMPGLPGQSGAAFLRDVDTAVSLEPESVRLHPCLVLAGTPLAEDLTAGSYRPWGLARTINLLALALLRLWSRSVDVIRLGVAPEEAFVTSILAGPWHAALGQRAMSLALYLHVRSRAAALGLPASRLHLPRRYQSDVRGWRGELLPAWRKIGLEPEALIVWDREFFLLEA</sequence>
<dbReference type="InterPro" id="IPR013785">
    <property type="entry name" value="Aldolase_TIM"/>
</dbReference>
<dbReference type="InterPro" id="IPR051198">
    <property type="entry name" value="BchE-like"/>
</dbReference>
<evidence type="ECO:0000256" key="2">
    <source>
        <dbReference type="ARBA" id="ARBA00022691"/>
    </source>
</evidence>
<dbReference type="InterPro" id="IPR032432">
    <property type="entry name" value="Radical_SAM_C"/>
</dbReference>
<dbReference type="InterPro" id="IPR007197">
    <property type="entry name" value="rSAM"/>
</dbReference>
<keyword evidence="4" id="KW-0408">Iron</keyword>
<dbReference type="SFLD" id="SFLDG01082">
    <property type="entry name" value="B12-binding_domain_containing"/>
    <property type="match status" value="1"/>
</dbReference>
<dbReference type="GO" id="GO:0005829">
    <property type="term" value="C:cytosol"/>
    <property type="evidence" value="ECO:0007669"/>
    <property type="project" value="TreeGrafter"/>
</dbReference>
<reference evidence="7 8" key="1">
    <citation type="journal article" date="2011" name="J. Bacteriol.">
        <title>Genome sequence of the mercury-methylating and pleomorphic Desulfovibrio africanus Strain Walvis Bay.</title>
        <authorList>
            <person name="Brown S.D."/>
            <person name="Wall J.D."/>
            <person name="Kucken A.M."/>
            <person name="Gilmour C.C."/>
            <person name="Podar M."/>
            <person name="Brandt C.C."/>
            <person name="Teshima H."/>
            <person name="Detter J.C."/>
            <person name="Han C.S."/>
            <person name="Land M.L."/>
            <person name="Lucas S."/>
            <person name="Han J."/>
            <person name="Pennacchio L."/>
            <person name="Nolan M."/>
            <person name="Pitluck S."/>
            <person name="Woyke T."/>
            <person name="Goodwin L."/>
            <person name="Palumbo A.V."/>
            <person name="Elias D.A."/>
        </authorList>
    </citation>
    <scope>NUCLEOTIDE SEQUENCE [LARGE SCALE GENOMIC DNA]</scope>
    <source>
        <strain evidence="7 8">Walvis Bay</strain>
    </source>
</reference>
<dbReference type="CDD" id="cd01335">
    <property type="entry name" value="Radical_SAM"/>
    <property type="match status" value="1"/>
</dbReference>
<keyword evidence="2" id="KW-0949">S-adenosyl-L-methionine</keyword>
<keyword evidence="8" id="KW-1185">Reference proteome</keyword>
<dbReference type="GO" id="GO:0051536">
    <property type="term" value="F:iron-sulfur cluster binding"/>
    <property type="evidence" value="ECO:0007669"/>
    <property type="project" value="UniProtKB-KW"/>
</dbReference>
<dbReference type="GO" id="GO:0003824">
    <property type="term" value="F:catalytic activity"/>
    <property type="evidence" value="ECO:0007669"/>
    <property type="project" value="InterPro"/>
</dbReference>
<organism evidence="7 8">
    <name type="scientific">Desulfocurvibacter africanus subsp. africanus str. Walvis Bay</name>
    <dbReference type="NCBI Taxonomy" id="690850"/>
    <lineage>
        <taxon>Bacteria</taxon>
        <taxon>Pseudomonadati</taxon>
        <taxon>Thermodesulfobacteriota</taxon>
        <taxon>Desulfovibrionia</taxon>
        <taxon>Desulfovibrionales</taxon>
        <taxon>Desulfovibrionaceae</taxon>
        <taxon>Desulfocurvibacter</taxon>
    </lineage>
</organism>
<evidence type="ECO:0000256" key="5">
    <source>
        <dbReference type="ARBA" id="ARBA00023014"/>
    </source>
</evidence>
<evidence type="ECO:0000256" key="1">
    <source>
        <dbReference type="ARBA" id="ARBA00001966"/>
    </source>
</evidence>
<keyword evidence="3" id="KW-0479">Metal-binding</keyword>
<evidence type="ECO:0000313" key="8">
    <source>
        <dbReference type="Proteomes" id="UP000007844"/>
    </source>
</evidence>
<dbReference type="SUPFAM" id="SSF102114">
    <property type="entry name" value="Radical SAM enzymes"/>
    <property type="match status" value="1"/>
</dbReference>
<dbReference type="eggNOG" id="COG1243">
    <property type="taxonomic scope" value="Bacteria"/>
</dbReference>
<dbReference type="SMART" id="SM00729">
    <property type="entry name" value="Elp3"/>
    <property type="match status" value="1"/>
</dbReference>
<keyword evidence="5" id="KW-0411">Iron-sulfur</keyword>
<dbReference type="Pfam" id="PF04055">
    <property type="entry name" value="Radical_SAM"/>
    <property type="match status" value="1"/>
</dbReference>
<dbReference type="STRING" id="690850.Desaf_0846"/>